<keyword evidence="1 6" id="KW-0597">Phosphoprotein</keyword>
<evidence type="ECO:0000313" key="10">
    <source>
        <dbReference type="EMBL" id="XDI06217.1"/>
    </source>
</evidence>
<dbReference type="InterPro" id="IPR036388">
    <property type="entry name" value="WH-like_DNA-bd_sf"/>
</dbReference>
<dbReference type="Gene3D" id="3.40.50.2300">
    <property type="match status" value="1"/>
</dbReference>
<dbReference type="PROSITE" id="PS50110">
    <property type="entry name" value="RESPONSE_REGULATORY"/>
    <property type="match status" value="1"/>
</dbReference>
<name>A0AB39BHY3_9MICO</name>
<evidence type="ECO:0000256" key="2">
    <source>
        <dbReference type="ARBA" id="ARBA00023012"/>
    </source>
</evidence>
<accession>A0AB39BHY3</accession>
<evidence type="ECO:0000256" key="5">
    <source>
        <dbReference type="ARBA" id="ARBA00023163"/>
    </source>
</evidence>
<evidence type="ECO:0000256" key="3">
    <source>
        <dbReference type="ARBA" id="ARBA00023015"/>
    </source>
</evidence>
<evidence type="ECO:0000256" key="7">
    <source>
        <dbReference type="PROSITE-ProRule" id="PRU01091"/>
    </source>
</evidence>
<feature type="domain" description="Response regulatory" evidence="8">
    <location>
        <begin position="2"/>
        <end position="116"/>
    </location>
</feature>
<keyword evidence="3" id="KW-0805">Transcription regulation</keyword>
<evidence type="ECO:0000259" key="9">
    <source>
        <dbReference type="PROSITE" id="PS51755"/>
    </source>
</evidence>
<dbReference type="Gene3D" id="6.10.250.690">
    <property type="match status" value="1"/>
</dbReference>
<dbReference type="SUPFAM" id="SSF52172">
    <property type="entry name" value="CheY-like"/>
    <property type="match status" value="1"/>
</dbReference>
<protein>
    <submittedName>
        <fullName evidence="10">Response regulator transcription factor</fullName>
    </submittedName>
</protein>
<keyword evidence="4 7" id="KW-0238">DNA-binding</keyword>
<dbReference type="SMART" id="SM00448">
    <property type="entry name" value="REC"/>
    <property type="match status" value="1"/>
</dbReference>
<keyword evidence="5" id="KW-0804">Transcription</keyword>
<dbReference type="FunFam" id="1.10.10.10:FF:000005">
    <property type="entry name" value="Two-component system response regulator"/>
    <property type="match status" value="1"/>
</dbReference>
<reference evidence="10" key="1">
    <citation type="submission" date="2024-05" db="EMBL/GenBank/DDBJ databases">
        <title>Herbiconiux sp. A18JL235.</title>
        <authorList>
            <person name="Zhang G."/>
        </authorList>
    </citation>
    <scope>NUCLEOTIDE SEQUENCE</scope>
    <source>
        <strain evidence="10">A18JL235</strain>
    </source>
</reference>
<feature type="domain" description="OmpR/PhoB-type" evidence="9">
    <location>
        <begin position="124"/>
        <end position="222"/>
    </location>
</feature>
<organism evidence="10">
    <name type="scientific">Herbiconiux sp. A18JL235</name>
    <dbReference type="NCBI Taxonomy" id="3152363"/>
    <lineage>
        <taxon>Bacteria</taxon>
        <taxon>Bacillati</taxon>
        <taxon>Actinomycetota</taxon>
        <taxon>Actinomycetes</taxon>
        <taxon>Micrococcales</taxon>
        <taxon>Microbacteriaceae</taxon>
        <taxon>Herbiconiux</taxon>
    </lineage>
</organism>
<dbReference type="EMBL" id="CP162511">
    <property type="protein sequence ID" value="XDI06217.1"/>
    <property type="molecule type" value="Genomic_DNA"/>
</dbReference>
<dbReference type="GO" id="GO:0032993">
    <property type="term" value="C:protein-DNA complex"/>
    <property type="evidence" value="ECO:0007669"/>
    <property type="project" value="TreeGrafter"/>
</dbReference>
<dbReference type="PANTHER" id="PTHR48111:SF36">
    <property type="entry name" value="TRANSCRIPTIONAL REGULATORY PROTEIN CUTR"/>
    <property type="match status" value="1"/>
</dbReference>
<dbReference type="PROSITE" id="PS51755">
    <property type="entry name" value="OMPR_PHOB"/>
    <property type="match status" value="1"/>
</dbReference>
<evidence type="ECO:0000259" key="8">
    <source>
        <dbReference type="PROSITE" id="PS50110"/>
    </source>
</evidence>
<sequence length="224" mass="24687">MRILVIDDELNLLRAVESGLEAEGFAVDTATNGTDGLWLARENSYAAIVLDIMLPGQSGFRVCEELRRAGDWTPVIMLTAKDGDLDQVEALDTGADDYLTKPFSFQVLLARLRALIRRGATERPVVLTAGDLSVDPATKRVERAGTTIELTTREFSVLEFLVSRAGQVVSKAEVLGAVWDFDFDGDPNIVEVYVRHLRNKIDRPFGRSSIETLRGSGYRLQADG</sequence>
<dbReference type="PANTHER" id="PTHR48111">
    <property type="entry name" value="REGULATOR OF RPOS"/>
    <property type="match status" value="1"/>
</dbReference>
<dbReference type="GO" id="GO:0000976">
    <property type="term" value="F:transcription cis-regulatory region binding"/>
    <property type="evidence" value="ECO:0007669"/>
    <property type="project" value="TreeGrafter"/>
</dbReference>
<dbReference type="CDD" id="cd19935">
    <property type="entry name" value="REC_OmpR_CusR-like"/>
    <property type="match status" value="1"/>
</dbReference>
<dbReference type="Pfam" id="PF00486">
    <property type="entry name" value="Trans_reg_C"/>
    <property type="match status" value="1"/>
</dbReference>
<keyword evidence="2" id="KW-0902">Two-component regulatory system</keyword>
<dbReference type="GO" id="GO:0005829">
    <property type="term" value="C:cytosol"/>
    <property type="evidence" value="ECO:0007669"/>
    <property type="project" value="TreeGrafter"/>
</dbReference>
<dbReference type="InterPro" id="IPR039420">
    <property type="entry name" value="WalR-like"/>
</dbReference>
<dbReference type="SMART" id="SM00862">
    <property type="entry name" value="Trans_reg_C"/>
    <property type="match status" value="1"/>
</dbReference>
<dbReference type="RefSeq" id="WP_368498606.1">
    <property type="nucleotide sequence ID" value="NZ_CP162511.1"/>
</dbReference>
<dbReference type="CDD" id="cd00383">
    <property type="entry name" value="trans_reg_C"/>
    <property type="match status" value="1"/>
</dbReference>
<dbReference type="FunFam" id="3.40.50.2300:FF:000001">
    <property type="entry name" value="DNA-binding response regulator PhoB"/>
    <property type="match status" value="1"/>
</dbReference>
<proteinExistence type="predicted"/>
<dbReference type="GO" id="GO:0006355">
    <property type="term" value="P:regulation of DNA-templated transcription"/>
    <property type="evidence" value="ECO:0007669"/>
    <property type="project" value="InterPro"/>
</dbReference>
<dbReference type="Pfam" id="PF00072">
    <property type="entry name" value="Response_reg"/>
    <property type="match status" value="1"/>
</dbReference>
<dbReference type="InterPro" id="IPR001789">
    <property type="entry name" value="Sig_transdc_resp-reg_receiver"/>
</dbReference>
<dbReference type="InterPro" id="IPR011006">
    <property type="entry name" value="CheY-like_superfamily"/>
</dbReference>
<dbReference type="InterPro" id="IPR001867">
    <property type="entry name" value="OmpR/PhoB-type_DNA-bd"/>
</dbReference>
<dbReference type="GO" id="GO:0000156">
    <property type="term" value="F:phosphorelay response regulator activity"/>
    <property type="evidence" value="ECO:0007669"/>
    <property type="project" value="TreeGrafter"/>
</dbReference>
<evidence type="ECO:0000256" key="6">
    <source>
        <dbReference type="PROSITE-ProRule" id="PRU00169"/>
    </source>
</evidence>
<feature type="modified residue" description="4-aspartylphosphate" evidence="6">
    <location>
        <position position="51"/>
    </location>
</feature>
<evidence type="ECO:0000256" key="4">
    <source>
        <dbReference type="ARBA" id="ARBA00023125"/>
    </source>
</evidence>
<gene>
    <name evidence="10" type="ORF">ABFY20_03725</name>
</gene>
<feature type="DNA-binding region" description="OmpR/PhoB-type" evidence="7">
    <location>
        <begin position="124"/>
        <end position="222"/>
    </location>
</feature>
<dbReference type="Gene3D" id="1.10.10.10">
    <property type="entry name" value="Winged helix-like DNA-binding domain superfamily/Winged helix DNA-binding domain"/>
    <property type="match status" value="1"/>
</dbReference>
<evidence type="ECO:0000256" key="1">
    <source>
        <dbReference type="ARBA" id="ARBA00022553"/>
    </source>
</evidence>
<dbReference type="AlphaFoldDB" id="A0AB39BHY3"/>